<accession>A0A5Q0UFY4</accession>
<evidence type="ECO:0000313" key="1">
    <source>
        <dbReference type="EMBL" id="QGA80507.1"/>
    </source>
</evidence>
<reference evidence="2" key="1">
    <citation type="submission" date="2019-05" db="EMBL/GenBank/DDBJ databases">
        <title>Candidatus Nanohalobium constans, a novel model system to study the DPANN nano-sized archaea: genomic and physiological characterization of a nanoarchaeon co-cultured with its chitinotrophic host.</title>
        <authorList>
            <person name="La Cono V."/>
            <person name="Arcadi E."/>
            <person name="Crisafi F."/>
            <person name="Denaro R."/>
            <person name="La Spada G."/>
            <person name="Messina E."/>
            <person name="Smedile F."/>
            <person name="Toshchakov S.V."/>
            <person name="Shevchenko M.A."/>
            <person name="Golyshin P.N."/>
            <person name="Golyshina O.V."/>
            <person name="Ferrer M."/>
            <person name="Rohde M."/>
            <person name="Mushegian A."/>
            <person name="Sorokin D.Y."/>
            <person name="Giuliano L."/>
            <person name="Yakimov M.M."/>
        </authorList>
    </citation>
    <scope>NUCLEOTIDE SEQUENCE [LARGE SCALE GENOMIC DNA]</scope>
    <source>
        <strain evidence="2">LC1Nh</strain>
    </source>
</reference>
<proteinExistence type="predicted"/>
<protein>
    <recommendedName>
        <fullName evidence="3">DUF218 domain-containing protein</fullName>
    </recommendedName>
</protein>
<dbReference type="KEGG" id="ncon:LC1Nh_0614"/>
<dbReference type="EMBL" id="CP040089">
    <property type="protein sequence ID" value="QGA80507.1"/>
    <property type="molecule type" value="Genomic_DNA"/>
</dbReference>
<gene>
    <name evidence="1" type="ORF">LC1Nh_0614</name>
</gene>
<dbReference type="RefSeq" id="WP_153550246.1">
    <property type="nucleotide sequence ID" value="NZ_CP040089.1"/>
</dbReference>
<evidence type="ECO:0008006" key="3">
    <source>
        <dbReference type="Google" id="ProtNLM"/>
    </source>
</evidence>
<organism evidence="1 2">
    <name type="scientific">Candidatus Nanohalobium constans</name>
    <dbReference type="NCBI Taxonomy" id="2565781"/>
    <lineage>
        <taxon>Archaea</taxon>
        <taxon>Candidatus Nanohalarchaeota</taxon>
        <taxon>Candidatus Nanohalobia</taxon>
        <taxon>Candidatus Nanohalobiales</taxon>
        <taxon>Candidatus Nanohalobiaceae</taxon>
        <taxon>Candidatus Nanohalobium</taxon>
    </lineage>
</organism>
<dbReference type="GeneID" id="42364999"/>
<dbReference type="Proteomes" id="UP000377803">
    <property type="component" value="Chromosome"/>
</dbReference>
<keyword evidence="2" id="KW-1185">Reference proteome</keyword>
<sequence>MSKAVIGVHAYDGKVTGGKDFKHVMHDRLSKTFEFASKTGFESIQIVVMGGERVHSFLKSNFAEEFEEHSFLLTGDHKDTKSEVDFLFKKSRILDADICYSVSSKDHVSRIVEYWAKKDRGELDAAVVPSDETYSKSGEEPVVVEPAVFEELRHVIAENLGDIQEDQVGEIAEDIEKVFKKYKN</sequence>
<evidence type="ECO:0000313" key="2">
    <source>
        <dbReference type="Proteomes" id="UP000377803"/>
    </source>
</evidence>
<name>A0A5Q0UFY4_9ARCH</name>
<dbReference type="AlphaFoldDB" id="A0A5Q0UFY4"/>